<proteinExistence type="predicted"/>
<dbReference type="AlphaFoldDB" id="A0A086TLQ0"/>
<sequence>MDLTDVSKKLYNIVRLLVVISKLEVMKNSTQTIFEVEPLMASTLWECIQEIMDRFTTMQHDPDPGALDSHEPPYGFGLKFLVAGMQLILVDYMRLGTAMTWFGLDDLALMSYYAIELCKRTRSREVSQSAEYAMSARLLLSVLGQVAHKVKDYAGNRSGNGTDRELWDQVGVLGEYMLNDESRVVWKTLGALRVIMNDLFALVSKALTANNAVRPTRSREVPLDLFLWVRSKLIHPDNRVFLGGLVHRWTEEAMRLKKAKEEKTLLHPLLLRSGWRQLDQAGLDILSMARMIFLMTSSDPCSMPSDSSVSVVVQWLQEFLQDPVVSTFHNLHQQSQGRNYS</sequence>
<reference evidence="1 2" key="1">
    <citation type="submission" date="2011-02" db="EMBL/GenBank/DDBJ databases">
        <title>The Genome Sequence of Mortierella verticillata NRRL 6337.</title>
        <authorList>
            <consortium name="The Broad Institute Genome Sequencing Platform"/>
            <person name="Russ C."/>
            <person name="Cuomo C."/>
            <person name="Burger G."/>
            <person name="Gray M.W."/>
            <person name="Holland P.W.H."/>
            <person name="King N."/>
            <person name="Lang F.B.F."/>
            <person name="Roger A.J."/>
            <person name="Ruiz-Trillo I."/>
            <person name="Young S.K."/>
            <person name="Zeng Q."/>
            <person name="Gargeya S."/>
            <person name="Alvarado L."/>
            <person name="Berlin A."/>
            <person name="Chapman S.B."/>
            <person name="Chen Z."/>
            <person name="Freedman E."/>
            <person name="Gellesch M."/>
            <person name="Goldberg J."/>
            <person name="Griggs A."/>
            <person name="Gujja S."/>
            <person name="Heilman E."/>
            <person name="Heiman D."/>
            <person name="Howarth C."/>
            <person name="Mehta T."/>
            <person name="Neiman D."/>
            <person name="Pearson M."/>
            <person name="Roberts A."/>
            <person name="Saif S."/>
            <person name="Shea T."/>
            <person name="Shenoy N."/>
            <person name="Sisk P."/>
            <person name="Stolte C."/>
            <person name="Sykes S."/>
            <person name="White J."/>
            <person name="Yandava C."/>
            <person name="Haas B."/>
            <person name="Nusbaum C."/>
            <person name="Birren B."/>
        </authorList>
    </citation>
    <scope>NUCLEOTIDE SEQUENCE [LARGE SCALE GENOMIC DNA]</scope>
    <source>
        <strain evidence="1 2">NRRL 6337</strain>
    </source>
</reference>
<evidence type="ECO:0000313" key="2">
    <source>
        <dbReference type="Proteomes" id="UP000243308"/>
    </source>
</evidence>
<accession>A0A086TLQ0</accession>
<dbReference type="EMBL" id="KN042430">
    <property type="protein sequence ID" value="KFH62877.1"/>
    <property type="molecule type" value="Genomic_DNA"/>
</dbReference>
<name>A0A086TLQ0_9FUNG</name>
<protein>
    <submittedName>
        <fullName evidence="1">Uncharacterized protein</fullName>
    </submittedName>
</protein>
<gene>
    <name evidence="1" type="ORF">MVEG_11401</name>
</gene>
<organism evidence="1 2">
    <name type="scientific">Podila verticillata NRRL 6337</name>
    <dbReference type="NCBI Taxonomy" id="1069443"/>
    <lineage>
        <taxon>Eukaryota</taxon>
        <taxon>Fungi</taxon>
        <taxon>Fungi incertae sedis</taxon>
        <taxon>Mucoromycota</taxon>
        <taxon>Mortierellomycotina</taxon>
        <taxon>Mortierellomycetes</taxon>
        <taxon>Mortierellales</taxon>
        <taxon>Mortierellaceae</taxon>
        <taxon>Podila</taxon>
    </lineage>
</organism>
<keyword evidence="2" id="KW-1185">Reference proteome</keyword>
<evidence type="ECO:0000313" key="1">
    <source>
        <dbReference type="EMBL" id="KFH62877.1"/>
    </source>
</evidence>
<dbReference type="Proteomes" id="UP000243308">
    <property type="component" value="Unassembled WGS sequence"/>
</dbReference>